<comment type="catalytic activity">
    <reaction evidence="8">
        <text>3',5'-cyclic CMP + H2O = CMP + H(+)</text>
        <dbReference type="Rhea" id="RHEA:72675"/>
        <dbReference type="ChEBI" id="CHEBI:15377"/>
        <dbReference type="ChEBI" id="CHEBI:15378"/>
        <dbReference type="ChEBI" id="CHEBI:58003"/>
        <dbReference type="ChEBI" id="CHEBI:60377"/>
    </reaction>
    <physiologicalReaction direction="left-to-right" evidence="8">
        <dbReference type="Rhea" id="RHEA:72676"/>
    </physiologicalReaction>
</comment>
<evidence type="ECO:0000256" key="11">
    <source>
        <dbReference type="HAMAP-Rule" id="MF_01818"/>
    </source>
</evidence>
<keyword evidence="2 11" id="KW-0819">tRNA processing</keyword>
<dbReference type="HAMAP" id="MF_01818">
    <property type="entry name" value="RNase_Z_BN"/>
    <property type="match status" value="1"/>
</dbReference>
<comment type="function">
    <text evidence="9">Counteracts the endogenous Pycsar antiviral defense system. Phosphodiesterase that enables metal-dependent hydrolysis of host cyclic nucleotide Pycsar defense signals such as cCMP and cUMP.</text>
</comment>
<dbReference type="SUPFAM" id="SSF56281">
    <property type="entry name" value="Metallo-hydrolase/oxidoreductase"/>
    <property type="match status" value="1"/>
</dbReference>
<dbReference type="PANTHER" id="PTHR46018:SF2">
    <property type="entry name" value="ZINC PHOSPHODIESTERASE ELAC PROTEIN 1"/>
    <property type="match status" value="1"/>
</dbReference>
<evidence type="ECO:0000259" key="12">
    <source>
        <dbReference type="SMART" id="SM00849"/>
    </source>
</evidence>
<evidence type="ECO:0000313" key="14">
    <source>
        <dbReference type="Proteomes" id="UP000435177"/>
    </source>
</evidence>
<keyword evidence="4 11" id="KW-0479">Metal-binding</keyword>
<evidence type="ECO:0000256" key="2">
    <source>
        <dbReference type="ARBA" id="ARBA00022694"/>
    </source>
</evidence>
<feature type="binding site" evidence="11">
    <location>
        <position position="67"/>
    </location>
    <ligand>
        <name>Zn(2+)</name>
        <dbReference type="ChEBI" id="CHEBI:29105"/>
        <label>2</label>
        <note>catalytic</note>
    </ligand>
</feature>
<feature type="active site" description="Proton acceptor" evidence="11">
    <location>
        <position position="67"/>
    </location>
</feature>
<dbReference type="EC" id="3.1.26.11" evidence="11"/>
<sequence>MELYFLGTNAGIPTLHRNVTSVALRLFEERRSLWLFDCGEGTQHQILKSSLKLSKLEHIYITHLHGDHVFGLPGLLSSRGAQGITAPLTVYGPPGIQAFIQTSLELSQSRVPYELNIVEHTGGVVFEDDGFRVEAAKLEHRAECYGYRVIEKDLPGSLDLKRLETYGLKPGPLYGRLKRGESVELEGGGWVHPADVLLTPKKGRVVTILGDTRPCAGVHQLAKGADLLVHEATFSAELTELANEYYHSTAEQAAKAAAEAGVQELILTHFSSRYKDMEHLQPLLEEAQQIFPNTKLAEDFGLYPVQRRCSAGGNP</sequence>
<feature type="binding site" evidence="11">
    <location>
        <position position="65"/>
    </location>
    <ligand>
        <name>Zn(2+)</name>
        <dbReference type="ChEBI" id="CHEBI:29105"/>
        <label>1</label>
        <note>catalytic</note>
    </ligand>
</feature>
<dbReference type="Proteomes" id="UP000435177">
    <property type="component" value="Unassembled WGS sequence"/>
</dbReference>
<comment type="catalytic activity">
    <reaction evidence="10">
        <text>3',5'-cyclic UMP + H2O = UMP + H(+)</text>
        <dbReference type="Rhea" id="RHEA:70575"/>
        <dbReference type="ChEBI" id="CHEBI:15377"/>
        <dbReference type="ChEBI" id="CHEBI:15378"/>
        <dbReference type="ChEBI" id="CHEBI:57865"/>
        <dbReference type="ChEBI" id="CHEBI:184387"/>
    </reaction>
    <physiologicalReaction direction="left-to-right" evidence="10">
        <dbReference type="Rhea" id="RHEA:70576"/>
    </physiologicalReaction>
</comment>
<comment type="cofactor">
    <cofactor evidence="11">
        <name>Zn(2+)</name>
        <dbReference type="ChEBI" id="CHEBI:29105"/>
    </cofactor>
    <text evidence="11">Binds 2 Zn(2+) ions.</text>
</comment>
<name>A0ABW9SZM7_9BACL</name>
<organism evidence="13 14">
    <name type="scientific">Paenibacillus campinasensis</name>
    <dbReference type="NCBI Taxonomy" id="66347"/>
    <lineage>
        <taxon>Bacteria</taxon>
        <taxon>Bacillati</taxon>
        <taxon>Bacillota</taxon>
        <taxon>Bacilli</taxon>
        <taxon>Bacillales</taxon>
        <taxon>Paenibacillaceae</taxon>
        <taxon>Paenibacillus</taxon>
    </lineage>
</organism>
<evidence type="ECO:0000256" key="10">
    <source>
        <dbReference type="ARBA" id="ARBA00048505"/>
    </source>
</evidence>
<keyword evidence="6 11" id="KW-0378">Hydrolase</keyword>
<feature type="binding site" evidence="11">
    <location>
        <position position="269"/>
    </location>
    <ligand>
        <name>Zn(2+)</name>
        <dbReference type="ChEBI" id="CHEBI:29105"/>
        <label>2</label>
        <note>catalytic</note>
    </ligand>
</feature>
<feature type="binding site" evidence="11">
    <location>
        <position position="211"/>
    </location>
    <ligand>
        <name>Zn(2+)</name>
        <dbReference type="ChEBI" id="CHEBI:29105"/>
        <label>1</label>
        <note>catalytic</note>
    </ligand>
</feature>
<feature type="binding site" evidence="11">
    <location>
        <position position="63"/>
    </location>
    <ligand>
        <name>Zn(2+)</name>
        <dbReference type="ChEBI" id="CHEBI:29105"/>
        <label>1</label>
        <note>catalytic</note>
    </ligand>
</feature>
<evidence type="ECO:0000256" key="1">
    <source>
        <dbReference type="ARBA" id="ARBA00011738"/>
    </source>
</evidence>
<gene>
    <name evidence="11 13" type="primary">rnz</name>
    <name evidence="13" type="ORF">GNP94_07850</name>
</gene>
<keyword evidence="14" id="KW-1185">Reference proteome</keyword>
<proteinExistence type="inferred from homology"/>
<feature type="domain" description="Metallo-beta-lactamase" evidence="12">
    <location>
        <begin position="18"/>
        <end position="269"/>
    </location>
</feature>
<evidence type="ECO:0000256" key="4">
    <source>
        <dbReference type="ARBA" id="ARBA00022723"/>
    </source>
</evidence>
<protein>
    <recommendedName>
        <fullName evidence="11">Ribonuclease Z</fullName>
        <shortName evidence="11">RNase Z</shortName>
        <ecNumber evidence="11">3.1.26.11</ecNumber>
    </recommendedName>
    <alternativeName>
        <fullName evidence="11">tRNA 3 endonuclease</fullName>
    </alternativeName>
    <alternativeName>
        <fullName evidence="11">tRNase Z</fullName>
    </alternativeName>
</protein>
<comment type="catalytic activity">
    <reaction evidence="11">
        <text>Endonucleolytic cleavage of RNA, removing extra 3' nucleotides from tRNA precursor, generating 3' termini of tRNAs. A 3'-hydroxy group is left at the tRNA terminus and a 5'-phosphoryl group is left at the trailer molecule.</text>
        <dbReference type="EC" id="3.1.26.11"/>
    </reaction>
</comment>
<dbReference type="NCBIfam" id="TIGR02651">
    <property type="entry name" value="RNase_Z"/>
    <property type="match status" value="1"/>
</dbReference>
<dbReference type="InterPro" id="IPR013471">
    <property type="entry name" value="RNase_Z/BN"/>
</dbReference>
<comment type="similarity">
    <text evidence="11">Belongs to the RNase Z family.</text>
</comment>
<keyword evidence="3 11" id="KW-0540">Nuclease</keyword>
<dbReference type="Pfam" id="PF23023">
    <property type="entry name" value="Anti-Pycsar_Apyc1"/>
    <property type="match status" value="1"/>
</dbReference>
<dbReference type="EMBL" id="WOAA01000004">
    <property type="protein sequence ID" value="MUG65922.1"/>
    <property type="molecule type" value="Genomic_DNA"/>
</dbReference>
<dbReference type="SMART" id="SM00849">
    <property type="entry name" value="Lactamase_B"/>
    <property type="match status" value="1"/>
</dbReference>
<comment type="subunit">
    <text evidence="1 11">Homodimer.</text>
</comment>
<feature type="binding site" evidence="11">
    <location>
        <position position="140"/>
    </location>
    <ligand>
        <name>Zn(2+)</name>
        <dbReference type="ChEBI" id="CHEBI:29105"/>
        <label>1</label>
        <note>catalytic</note>
    </ligand>
</feature>
<evidence type="ECO:0000256" key="5">
    <source>
        <dbReference type="ARBA" id="ARBA00022759"/>
    </source>
</evidence>
<dbReference type="PANTHER" id="PTHR46018">
    <property type="entry name" value="ZINC PHOSPHODIESTERASE ELAC PROTEIN 1"/>
    <property type="match status" value="1"/>
</dbReference>
<dbReference type="Gene3D" id="3.60.15.10">
    <property type="entry name" value="Ribonuclease Z/Hydroxyacylglutathione hydrolase-like"/>
    <property type="match status" value="1"/>
</dbReference>
<feature type="binding site" evidence="11">
    <location>
        <position position="68"/>
    </location>
    <ligand>
        <name>Zn(2+)</name>
        <dbReference type="ChEBI" id="CHEBI:29105"/>
        <label>2</label>
        <note>catalytic</note>
    </ligand>
</feature>
<feature type="binding site" evidence="11">
    <location>
        <position position="211"/>
    </location>
    <ligand>
        <name>Zn(2+)</name>
        <dbReference type="ChEBI" id="CHEBI:29105"/>
        <label>2</label>
        <note>catalytic</note>
    </ligand>
</feature>
<evidence type="ECO:0000256" key="7">
    <source>
        <dbReference type="ARBA" id="ARBA00022833"/>
    </source>
</evidence>
<keyword evidence="5 11" id="KW-0255">Endonuclease</keyword>
<evidence type="ECO:0000256" key="9">
    <source>
        <dbReference type="ARBA" id="ARBA00034301"/>
    </source>
</evidence>
<accession>A0ABW9SZM7</accession>
<dbReference type="InterPro" id="IPR001279">
    <property type="entry name" value="Metallo-B-lactamas"/>
</dbReference>
<dbReference type="InterPro" id="IPR036866">
    <property type="entry name" value="RibonucZ/Hydroxyglut_hydro"/>
</dbReference>
<dbReference type="CDD" id="cd07717">
    <property type="entry name" value="RNaseZ_ZiPD-like_MBL-fold"/>
    <property type="match status" value="1"/>
</dbReference>
<reference evidence="13 14" key="1">
    <citation type="submission" date="2019-11" db="EMBL/GenBank/DDBJ databases">
        <title>Draft genome sequences of five Paenibacillus species of dairy origin.</title>
        <authorList>
            <person name="Olajide A.M."/>
            <person name="Chen S."/>
            <person name="Lapointe G."/>
        </authorList>
    </citation>
    <scope>NUCLEOTIDE SEQUENCE [LARGE SCALE GENOMIC DNA]</scope>
    <source>
        <strain evidence="13 14">3CS1</strain>
    </source>
</reference>
<dbReference type="GO" id="GO:0042781">
    <property type="term" value="F:3'-tRNA processing endoribonuclease activity"/>
    <property type="evidence" value="ECO:0007669"/>
    <property type="project" value="UniProtKB-EC"/>
</dbReference>
<dbReference type="RefSeq" id="WP_155617823.1">
    <property type="nucleotide sequence ID" value="NZ_WOAA01000004.1"/>
</dbReference>
<evidence type="ECO:0000256" key="3">
    <source>
        <dbReference type="ARBA" id="ARBA00022722"/>
    </source>
</evidence>
<dbReference type="NCBIfam" id="NF000801">
    <property type="entry name" value="PRK00055.1-3"/>
    <property type="match status" value="1"/>
</dbReference>
<keyword evidence="7 11" id="KW-0862">Zinc</keyword>
<evidence type="ECO:0000313" key="13">
    <source>
        <dbReference type="EMBL" id="MUG65922.1"/>
    </source>
</evidence>
<evidence type="ECO:0000256" key="6">
    <source>
        <dbReference type="ARBA" id="ARBA00022801"/>
    </source>
</evidence>
<comment type="function">
    <text evidence="11">Zinc phosphodiesterase, which displays some tRNA 3'-processing endonuclease activity. Probably involved in tRNA maturation, by removing a 3'-trailer from precursor tRNA.</text>
</comment>
<evidence type="ECO:0000256" key="8">
    <source>
        <dbReference type="ARBA" id="ARBA00034221"/>
    </source>
</evidence>
<comment type="caution">
    <text evidence="13">The sequence shown here is derived from an EMBL/GenBank/DDBJ whole genome shotgun (WGS) entry which is preliminary data.</text>
</comment>